<keyword evidence="2" id="KW-0472">Membrane</keyword>
<reference evidence="4" key="1">
    <citation type="submission" date="2025-08" db="UniProtKB">
        <authorList>
            <consortium name="RefSeq"/>
        </authorList>
    </citation>
    <scope>IDENTIFICATION</scope>
    <source>
        <strain evidence="4">Airmid</strain>
    </source>
</reference>
<dbReference type="InParanoid" id="A0A6P6YHJ3"/>
<evidence type="ECO:0000256" key="1">
    <source>
        <dbReference type="SAM" id="MobiDB-lite"/>
    </source>
</evidence>
<keyword evidence="2" id="KW-1133">Transmembrane helix</keyword>
<name>A0A6P6YHJ3_DERPT</name>
<sequence>MFIYFNHYYYYYYPILSISLTMLFYNICINIFYMNHVIVEHIKIIIRFVMNYLKTFFQQSFQHHHNHHHQSYRNRQKQQQQQQQQDFLFQSISNYRNNRLKCK</sequence>
<dbReference type="Proteomes" id="UP000515146">
    <property type="component" value="Unplaced"/>
</dbReference>
<feature type="region of interest" description="Disordered" evidence="1">
    <location>
        <begin position="64"/>
        <end position="85"/>
    </location>
</feature>
<gene>
    <name evidence="4" type="primary">LOC113798035</name>
</gene>
<proteinExistence type="predicted"/>
<protein>
    <submittedName>
        <fullName evidence="4">Uncharacterized protein LOC113798035</fullName>
    </submittedName>
</protein>
<evidence type="ECO:0000313" key="4">
    <source>
        <dbReference type="RefSeq" id="XP_027204314.1"/>
    </source>
</evidence>
<dbReference type="RefSeq" id="XP_027204314.1">
    <property type="nucleotide sequence ID" value="XM_027348513.1"/>
</dbReference>
<keyword evidence="3" id="KW-1185">Reference proteome</keyword>
<dbReference type="KEGG" id="dpte:113798035"/>
<feature type="transmembrane region" description="Helical" evidence="2">
    <location>
        <begin position="12"/>
        <end position="33"/>
    </location>
</feature>
<organism evidence="3 4">
    <name type="scientific">Dermatophagoides pteronyssinus</name>
    <name type="common">European house dust mite</name>
    <dbReference type="NCBI Taxonomy" id="6956"/>
    <lineage>
        <taxon>Eukaryota</taxon>
        <taxon>Metazoa</taxon>
        <taxon>Ecdysozoa</taxon>
        <taxon>Arthropoda</taxon>
        <taxon>Chelicerata</taxon>
        <taxon>Arachnida</taxon>
        <taxon>Acari</taxon>
        <taxon>Acariformes</taxon>
        <taxon>Sarcoptiformes</taxon>
        <taxon>Astigmata</taxon>
        <taxon>Psoroptidia</taxon>
        <taxon>Analgoidea</taxon>
        <taxon>Pyroglyphidae</taxon>
        <taxon>Dermatophagoidinae</taxon>
        <taxon>Dermatophagoides</taxon>
    </lineage>
</organism>
<accession>A0A6P6YHJ3</accession>
<feature type="compositionally biased region" description="Basic residues" evidence="1">
    <location>
        <begin position="64"/>
        <end position="76"/>
    </location>
</feature>
<evidence type="ECO:0000256" key="2">
    <source>
        <dbReference type="SAM" id="Phobius"/>
    </source>
</evidence>
<dbReference type="AlphaFoldDB" id="A0A6P6YHJ3"/>
<keyword evidence="2" id="KW-0812">Transmembrane</keyword>
<evidence type="ECO:0000313" key="3">
    <source>
        <dbReference type="Proteomes" id="UP000515146"/>
    </source>
</evidence>